<dbReference type="EMBL" id="JACHXW010000002">
    <property type="protein sequence ID" value="MBB3150929.1"/>
    <property type="molecule type" value="Genomic_DNA"/>
</dbReference>
<proteinExistence type="inferred from homology"/>
<feature type="chain" id="PRO_5030819430" evidence="2">
    <location>
        <begin position="22"/>
        <end position="560"/>
    </location>
</feature>
<dbReference type="PANTHER" id="PTHR43649:SF31">
    <property type="entry name" value="SN-GLYCEROL-3-PHOSPHATE-BINDING PERIPLASMIC PROTEIN UGPB"/>
    <property type="match status" value="1"/>
</dbReference>
<comment type="similarity">
    <text evidence="1">Belongs to the bacterial solute-binding protein 1 family.</text>
</comment>
<dbReference type="Gene3D" id="3.40.190.10">
    <property type="entry name" value="Periplasmic binding protein-like II"/>
    <property type="match status" value="2"/>
</dbReference>
<dbReference type="AlphaFoldDB" id="A0A7W5C574"/>
<feature type="signal peptide" evidence="2">
    <location>
        <begin position="1"/>
        <end position="21"/>
    </location>
</feature>
<name>A0A7W5C574_9BACL</name>
<dbReference type="Proteomes" id="UP000518605">
    <property type="component" value="Unassembled WGS sequence"/>
</dbReference>
<reference evidence="3 4" key="1">
    <citation type="submission" date="2020-08" db="EMBL/GenBank/DDBJ databases">
        <title>Genomic Encyclopedia of Type Strains, Phase III (KMG-III): the genomes of soil and plant-associated and newly described type strains.</title>
        <authorList>
            <person name="Whitman W."/>
        </authorList>
    </citation>
    <scope>NUCLEOTIDE SEQUENCE [LARGE SCALE GENOMIC DNA]</scope>
    <source>
        <strain evidence="3 4">CECT 8234</strain>
    </source>
</reference>
<protein>
    <submittedName>
        <fullName evidence="3">ABC-type glycerol-3-phosphate transport system substrate-binding protein</fullName>
    </submittedName>
</protein>
<dbReference type="InterPro" id="IPR050490">
    <property type="entry name" value="Bact_solute-bd_prot1"/>
</dbReference>
<evidence type="ECO:0000313" key="4">
    <source>
        <dbReference type="Proteomes" id="UP000518605"/>
    </source>
</evidence>
<dbReference type="PROSITE" id="PS51257">
    <property type="entry name" value="PROKAR_LIPOPROTEIN"/>
    <property type="match status" value="1"/>
</dbReference>
<sequence length="560" mass="63728">MKRQAATLMAILLSTALTLSACSGKNTNNVGSTPQAGEGTPGNTAAAGTVNEFGWELPAKTTKIHFYQADQGNPDKINKKQAAFHTYLLEKFNVDITRSSLDVDPKEKLNLMLVSGDYPEVIAAMDDSAISQWKAQGKIMDLAPLVDQYGPNIKKELGARYESYLDEDGKLWGIPRGWGYLPIPDFTAHIRWDWYQELGAPAIETPEDYYNVLKQMVAKHPTNANGEKTYALSWNSDVNINNALGFWGLKDGYKEDADNNLTHWLNTDEGKQAVLYYNRFFLDGMMDPDAFVNKFDDWRIKFSSERIAGHIGPWWQSWNAGHEVWLKTDADYKEDKRYVQIAFKAPGAEKAYLSPKDTHGWNYTVLTDKAQSPEEIIKFLDFMMTPMGTRLLGWGIPNIEDSYWNYEEGGKWSFSETTKQSLLDGKLDFEKTEAANGSNSFWLAYPQGLLSDDQKSTAWYDQNFIQDDKWKKLMHENVGDSIYDSTERRVSFMNDNPLTIKNQQIEELIKTGFAKAVMSKSEAEAVKNFDELREKAVKIGLADIEKYRTEQYKKNMALLK</sequence>
<evidence type="ECO:0000256" key="2">
    <source>
        <dbReference type="SAM" id="SignalP"/>
    </source>
</evidence>
<accession>A0A7W5C574</accession>
<organism evidence="3 4">
    <name type="scientific">Paenibacillus endophyticus</name>
    <dbReference type="NCBI Taxonomy" id="1294268"/>
    <lineage>
        <taxon>Bacteria</taxon>
        <taxon>Bacillati</taxon>
        <taxon>Bacillota</taxon>
        <taxon>Bacilli</taxon>
        <taxon>Bacillales</taxon>
        <taxon>Paenibacillaceae</taxon>
        <taxon>Paenibacillus</taxon>
    </lineage>
</organism>
<keyword evidence="2" id="KW-0732">Signal</keyword>
<evidence type="ECO:0000313" key="3">
    <source>
        <dbReference type="EMBL" id="MBB3150929.1"/>
    </source>
</evidence>
<gene>
    <name evidence="3" type="ORF">FHS16_000963</name>
</gene>
<evidence type="ECO:0000256" key="1">
    <source>
        <dbReference type="ARBA" id="ARBA00008520"/>
    </source>
</evidence>
<dbReference type="SUPFAM" id="SSF53850">
    <property type="entry name" value="Periplasmic binding protein-like II"/>
    <property type="match status" value="1"/>
</dbReference>
<dbReference type="RefSeq" id="WP_183559351.1">
    <property type="nucleotide sequence ID" value="NZ_CBCSLB010000009.1"/>
</dbReference>
<comment type="caution">
    <text evidence="3">The sequence shown here is derived from an EMBL/GenBank/DDBJ whole genome shotgun (WGS) entry which is preliminary data.</text>
</comment>
<dbReference type="PANTHER" id="PTHR43649">
    <property type="entry name" value="ARABINOSE-BINDING PROTEIN-RELATED"/>
    <property type="match status" value="1"/>
</dbReference>
<keyword evidence="4" id="KW-1185">Reference proteome</keyword>